<name>A0A2R8B851_9RHOB</name>
<evidence type="ECO:0000259" key="1">
    <source>
        <dbReference type="Pfam" id="PF06568"/>
    </source>
</evidence>
<gene>
    <name evidence="2" type="ORF">DEA8626_02271</name>
</gene>
<feature type="domain" description="YjiS-like" evidence="1">
    <location>
        <begin position="30"/>
        <end position="63"/>
    </location>
</feature>
<keyword evidence="3" id="KW-1185">Reference proteome</keyword>
<dbReference type="Proteomes" id="UP000244924">
    <property type="component" value="Unassembled WGS sequence"/>
</dbReference>
<evidence type="ECO:0000313" key="3">
    <source>
        <dbReference type="Proteomes" id="UP000244924"/>
    </source>
</evidence>
<dbReference type="AlphaFoldDB" id="A0A2R8B851"/>
<dbReference type="EMBL" id="OMOQ01000001">
    <property type="protein sequence ID" value="SPH18729.1"/>
    <property type="molecule type" value="Genomic_DNA"/>
</dbReference>
<dbReference type="InterPro" id="IPR009506">
    <property type="entry name" value="YjiS-like"/>
</dbReference>
<dbReference type="RefSeq" id="WP_245890831.1">
    <property type="nucleotide sequence ID" value="NZ_OMOQ01000001.1"/>
</dbReference>
<accession>A0A2R8B851</accession>
<evidence type="ECO:0000313" key="2">
    <source>
        <dbReference type="EMBL" id="SPH18729.1"/>
    </source>
</evidence>
<proteinExistence type="predicted"/>
<reference evidence="2 3" key="1">
    <citation type="submission" date="2018-03" db="EMBL/GenBank/DDBJ databases">
        <authorList>
            <person name="Keele B.F."/>
        </authorList>
    </citation>
    <scope>NUCLEOTIDE SEQUENCE [LARGE SCALE GENOMIC DNA]</scope>
    <source>
        <strain evidence="2 3">CECT 8626</strain>
    </source>
</reference>
<protein>
    <recommendedName>
        <fullName evidence="1">YjiS-like domain-containing protein</fullName>
    </recommendedName>
</protein>
<organism evidence="2 3">
    <name type="scientific">Albidovulum aquaemixtae</name>
    <dbReference type="NCBI Taxonomy" id="1542388"/>
    <lineage>
        <taxon>Bacteria</taxon>
        <taxon>Pseudomonadati</taxon>
        <taxon>Pseudomonadota</taxon>
        <taxon>Alphaproteobacteria</taxon>
        <taxon>Rhodobacterales</taxon>
        <taxon>Paracoccaceae</taxon>
        <taxon>Albidovulum</taxon>
    </lineage>
</organism>
<sequence length="76" mass="8720">MKVTKMAHMNDTRGIEAGLVDRIATLLSNLRDSRQRYKLYRQTRNELTRLSDRELHDLGISRSSINSIAIEAAYGK</sequence>
<dbReference type="Pfam" id="PF06568">
    <property type="entry name" value="YjiS-like"/>
    <property type="match status" value="1"/>
</dbReference>